<protein>
    <submittedName>
        <fullName evidence="1">Uncharacterized protein</fullName>
    </submittedName>
</protein>
<dbReference type="Proteomes" id="UP001273531">
    <property type="component" value="Unassembled WGS sequence"/>
</dbReference>
<proteinExistence type="predicted"/>
<accession>A0ABU3Y5K8</accession>
<name>A0ABU3Y5K8_9SPHN</name>
<organism evidence="1 2">
    <name type="scientific">Sphingomonas agrestis</name>
    <dbReference type="NCBI Taxonomy" id="3080540"/>
    <lineage>
        <taxon>Bacteria</taxon>
        <taxon>Pseudomonadati</taxon>
        <taxon>Pseudomonadota</taxon>
        <taxon>Alphaproteobacteria</taxon>
        <taxon>Sphingomonadales</taxon>
        <taxon>Sphingomonadaceae</taxon>
        <taxon>Sphingomonas</taxon>
    </lineage>
</organism>
<evidence type="ECO:0000313" key="2">
    <source>
        <dbReference type="Proteomes" id="UP001273531"/>
    </source>
</evidence>
<keyword evidence="2" id="KW-1185">Reference proteome</keyword>
<evidence type="ECO:0000313" key="1">
    <source>
        <dbReference type="EMBL" id="MDV3456694.1"/>
    </source>
</evidence>
<comment type="caution">
    <text evidence="1">The sequence shown here is derived from an EMBL/GenBank/DDBJ whole genome shotgun (WGS) entry which is preliminary data.</text>
</comment>
<sequence>MTAKVRIKAGPVEFEYEGETELGVSDIKDLFTHIETLFKVPILAEVPESHSPAVPPASNPPAGAVPAQKLHINSIATKLKAKTGPEVAEAAAAALQIYENKHTFNRAELLDMMKKANMHFKDSMTGNLSKILAALVGSKFNQVSDGVYSLTADAYQSLEAQLA</sequence>
<dbReference type="RefSeq" id="WP_317225867.1">
    <property type="nucleotide sequence ID" value="NZ_JAWJEJ010000001.1"/>
</dbReference>
<dbReference type="EMBL" id="JAWJEJ010000001">
    <property type="protein sequence ID" value="MDV3456694.1"/>
    <property type="molecule type" value="Genomic_DNA"/>
</dbReference>
<gene>
    <name evidence="1" type="ORF">RZN05_06835</name>
</gene>
<reference evidence="1 2" key="1">
    <citation type="submission" date="2023-10" db="EMBL/GenBank/DDBJ databases">
        <title>Sphingomonas sp. HF-S4 16S ribosomal RNA gene Genome sequencing and assembly.</title>
        <authorList>
            <person name="Lee H."/>
        </authorList>
    </citation>
    <scope>NUCLEOTIDE SEQUENCE [LARGE SCALE GENOMIC DNA]</scope>
    <source>
        <strain evidence="1 2">HF-S4</strain>
    </source>
</reference>